<dbReference type="GO" id="GO:0061630">
    <property type="term" value="F:ubiquitin protein ligase activity"/>
    <property type="evidence" value="ECO:0007669"/>
    <property type="project" value="UniProtKB-EC"/>
</dbReference>
<evidence type="ECO:0000313" key="11">
    <source>
        <dbReference type="EMBL" id="KAG6786792.1"/>
    </source>
</evidence>
<keyword evidence="4" id="KW-0479">Metal-binding</keyword>
<gene>
    <name evidence="11" type="ORF">POTOM_008409</name>
</gene>
<dbReference type="PANTHER" id="PTHR46463:SF89">
    <property type="entry name" value="E3 UBIQUITIN-PROTEIN LIGASE RHB1A-RELATED"/>
    <property type="match status" value="1"/>
</dbReference>
<dbReference type="FunFam" id="3.30.40.10:FF:000376">
    <property type="entry name" value="Putative E3 ubiquitin-protein ligase RHB1A"/>
    <property type="match status" value="1"/>
</dbReference>
<comment type="catalytic activity">
    <reaction evidence="1">
        <text>S-ubiquitinyl-[E2 ubiquitin-conjugating enzyme]-L-cysteine + [acceptor protein]-L-lysine = [E2 ubiquitin-conjugating enzyme]-L-cysteine + N(6)-ubiquitinyl-[acceptor protein]-L-lysine.</text>
        <dbReference type="EC" id="2.3.2.27"/>
    </reaction>
</comment>
<dbReference type="OrthoDB" id="8062037at2759"/>
<evidence type="ECO:0000256" key="3">
    <source>
        <dbReference type="ARBA" id="ARBA00022679"/>
    </source>
</evidence>
<dbReference type="InterPro" id="IPR001841">
    <property type="entry name" value="Znf_RING"/>
</dbReference>
<evidence type="ECO:0000313" key="12">
    <source>
        <dbReference type="Proteomes" id="UP000886885"/>
    </source>
</evidence>
<evidence type="ECO:0000256" key="5">
    <source>
        <dbReference type="ARBA" id="ARBA00022771"/>
    </source>
</evidence>
<keyword evidence="12" id="KW-1185">Reference proteome</keyword>
<dbReference type="SMART" id="SM00184">
    <property type="entry name" value="RING"/>
    <property type="match status" value="1"/>
</dbReference>
<dbReference type="GO" id="GO:0008270">
    <property type="term" value="F:zinc ion binding"/>
    <property type="evidence" value="ECO:0007669"/>
    <property type="project" value="UniProtKB-KW"/>
</dbReference>
<dbReference type="Pfam" id="PF13639">
    <property type="entry name" value="zf-RING_2"/>
    <property type="match status" value="1"/>
</dbReference>
<evidence type="ECO:0000256" key="8">
    <source>
        <dbReference type="PROSITE-ProRule" id="PRU00175"/>
    </source>
</evidence>
<keyword evidence="7" id="KW-0862">Zinc</keyword>
<proteinExistence type="predicted"/>
<reference evidence="11" key="1">
    <citation type="journal article" date="2020" name="bioRxiv">
        <title>Hybrid origin of Populus tomentosa Carr. identified through genome sequencing and phylogenomic analysis.</title>
        <authorList>
            <person name="An X."/>
            <person name="Gao K."/>
            <person name="Chen Z."/>
            <person name="Li J."/>
            <person name="Yang X."/>
            <person name="Yang X."/>
            <person name="Zhou J."/>
            <person name="Guo T."/>
            <person name="Zhao T."/>
            <person name="Huang S."/>
            <person name="Miao D."/>
            <person name="Khan W.U."/>
            <person name="Rao P."/>
            <person name="Ye M."/>
            <person name="Lei B."/>
            <person name="Liao W."/>
            <person name="Wang J."/>
            <person name="Ji L."/>
            <person name="Li Y."/>
            <person name="Guo B."/>
            <person name="Mustafa N.S."/>
            <person name="Li S."/>
            <person name="Yun Q."/>
            <person name="Keller S.R."/>
            <person name="Mao J."/>
            <person name="Zhang R."/>
            <person name="Strauss S.H."/>
        </authorList>
    </citation>
    <scope>NUCLEOTIDE SEQUENCE</scope>
    <source>
        <strain evidence="11">GM15</strain>
        <tissue evidence="11">Leaf</tissue>
    </source>
</reference>
<dbReference type="AlphaFoldDB" id="A0A8X8AHE1"/>
<evidence type="ECO:0000256" key="6">
    <source>
        <dbReference type="ARBA" id="ARBA00022786"/>
    </source>
</evidence>
<comment type="caution">
    <text evidence="11">The sequence shown here is derived from an EMBL/GenBank/DDBJ whole genome shotgun (WGS) entry which is preliminary data.</text>
</comment>
<dbReference type="EC" id="2.3.2.27" evidence="2"/>
<name>A0A8X8AHE1_POPTO</name>
<evidence type="ECO:0000256" key="2">
    <source>
        <dbReference type="ARBA" id="ARBA00012483"/>
    </source>
</evidence>
<feature type="transmembrane region" description="Helical" evidence="9">
    <location>
        <begin position="18"/>
        <end position="37"/>
    </location>
</feature>
<keyword evidence="3" id="KW-0808">Transferase</keyword>
<evidence type="ECO:0000259" key="10">
    <source>
        <dbReference type="PROSITE" id="PS50089"/>
    </source>
</evidence>
<evidence type="ECO:0000256" key="4">
    <source>
        <dbReference type="ARBA" id="ARBA00022723"/>
    </source>
</evidence>
<feature type="domain" description="RING-type" evidence="10">
    <location>
        <begin position="136"/>
        <end position="177"/>
    </location>
</feature>
<dbReference type="EMBL" id="JAAWWB010000003">
    <property type="protein sequence ID" value="KAG6786792.1"/>
    <property type="molecule type" value="Genomic_DNA"/>
</dbReference>
<protein>
    <recommendedName>
        <fullName evidence="2">RING-type E3 ubiquitin transferase</fullName>
        <ecNumber evidence="2">2.3.2.27</ecNumber>
    </recommendedName>
</protein>
<dbReference type="PANTHER" id="PTHR46463">
    <property type="entry name" value="ZINC FINGER, RING/FYVE/PHD-TYPE"/>
    <property type="match status" value="1"/>
</dbReference>
<evidence type="ECO:0000256" key="7">
    <source>
        <dbReference type="ARBA" id="ARBA00022833"/>
    </source>
</evidence>
<dbReference type="Proteomes" id="UP000886885">
    <property type="component" value="Chromosome 2A"/>
</dbReference>
<organism evidence="11 12">
    <name type="scientific">Populus tomentosa</name>
    <name type="common">Chinese white poplar</name>
    <dbReference type="NCBI Taxonomy" id="118781"/>
    <lineage>
        <taxon>Eukaryota</taxon>
        <taxon>Viridiplantae</taxon>
        <taxon>Streptophyta</taxon>
        <taxon>Embryophyta</taxon>
        <taxon>Tracheophyta</taxon>
        <taxon>Spermatophyta</taxon>
        <taxon>Magnoliopsida</taxon>
        <taxon>eudicotyledons</taxon>
        <taxon>Gunneridae</taxon>
        <taxon>Pentapetalae</taxon>
        <taxon>rosids</taxon>
        <taxon>fabids</taxon>
        <taxon>Malpighiales</taxon>
        <taxon>Salicaceae</taxon>
        <taxon>Saliceae</taxon>
        <taxon>Populus</taxon>
    </lineage>
</organism>
<keyword evidence="9" id="KW-1133">Transmembrane helix</keyword>
<keyword evidence="9" id="KW-0472">Membrane</keyword>
<accession>A0A8X8AHE1</accession>
<evidence type="ECO:0000256" key="1">
    <source>
        <dbReference type="ARBA" id="ARBA00000900"/>
    </source>
</evidence>
<sequence>MGGCCCSSRKPHLNGTPVYYYILVDINVVSLWFLASVEVDAGSCRAKVVLFGICPQALEEHVSLTSHNVAASAFTADSESVREIISHSSFETLATCEDLEELDCKTHASSFLFSPRKSDVTKLHEPVASATEEDACPICLEEYDLENPKHVTKCEHHFHLSCILEWMERSDICPICDQEVIIDHTYN</sequence>
<evidence type="ECO:0000256" key="9">
    <source>
        <dbReference type="SAM" id="Phobius"/>
    </source>
</evidence>
<keyword evidence="6" id="KW-0833">Ubl conjugation pathway</keyword>
<keyword evidence="9" id="KW-0812">Transmembrane</keyword>
<dbReference type="PROSITE" id="PS50089">
    <property type="entry name" value="ZF_RING_2"/>
    <property type="match status" value="1"/>
</dbReference>
<keyword evidence="5 8" id="KW-0863">Zinc-finger</keyword>